<protein>
    <submittedName>
        <fullName evidence="2">Uncharacterized protein</fullName>
    </submittedName>
</protein>
<organism evidence="2 3">
    <name type="scientific">Micromonospora chersina</name>
    <dbReference type="NCBI Taxonomy" id="47854"/>
    <lineage>
        <taxon>Bacteria</taxon>
        <taxon>Bacillati</taxon>
        <taxon>Actinomycetota</taxon>
        <taxon>Actinomycetes</taxon>
        <taxon>Micromonosporales</taxon>
        <taxon>Micromonosporaceae</taxon>
        <taxon>Micromonospora</taxon>
    </lineage>
</organism>
<proteinExistence type="predicted"/>
<keyword evidence="3" id="KW-1185">Reference proteome</keyword>
<feature type="region of interest" description="Disordered" evidence="1">
    <location>
        <begin position="1"/>
        <end position="56"/>
    </location>
</feature>
<accession>A0A1C6UNN5</accession>
<dbReference type="EMBL" id="FMIB01000002">
    <property type="protein sequence ID" value="SCL55635.1"/>
    <property type="molecule type" value="Genomic_DNA"/>
</dbReference>
<dbReference type="RefSeq" id="WP_091310758.1">
    <property type="nucleotide sequence ID" value="NZ_FMIB01000002.1"/>
</dbReference>
<evidence type="ECO:0000256" key="1">
    <source>
        <dbReference type="SAM" id="MobiDB-lite"/>
    </source>
</evidence>
<dbReference type="OrthoDB" id="3790588at2"/>
<dbReference type="AlphaFoldDB" id="A0A1C6UNN5"/>
<dbReference type="GeneID" id="43278697"/>
<name>A0A1C6UNN5_9ACTN</name>
<evidence type="ECO:0000313" key="3">
    <source>
        <dbReference type="Proteomes" id="UP000198605"/>
    </source>
</evidence>
<feature type="compositionally biased region" description="Low complexity" evidence="1">
    <location>
        <begin position="98"/>
        <end position="118"/>
    </location>
</feature>
<gene>
    <name evidence="2" type="ORF">GA0070603_2042</name>
</gene>
<reference evidence="3" key="1">
    <citation type="submission" date="2016-06" db="EMBL/GenBank/DDBJ databases">
        <authorList>
            <person name="Varghese N."/>
            <person name="Submissions Spin"/>
        </authorList>
    </citation>
    <scope>NUCLEOTIDE SEQUENCE [LARGE SCALE GENOMIC DNA]</scope>
    <source>
        <strain evidence="3">DSM 44151</strain>
    </source>
</reference>
<dbReference type="Proteomes" id="UP000198605">
    <property type="component" value="Unassembled WGS sequence"/>
</dbReference>
<feature type="region of interest" description="Disordered" evidence="1">
    <location>
        <begin position="93"/>
        <end position="130"/>
    </location>
</feature>
<feature type="compositionally biased region" description="Low complexity" evidence="1">
    <location>
        <begin position="1"/>
        <end position="41"/>
    </location>
</feature>
<evidence type="ECO:0000313" key="2">
    <source>
        <dbReference type="EMBL" id="SCL55635.1"/>
    </source>
</evidence>
<sequence length="289" mass="29471">MTNSYPPYGGQPDPNYGGQQPGPQVNPQWGQPAQPGAYPGYGQPGQPPQFGAPVPPPKSNKGLIIGLSAGAAVVLLALCGGGVGLFLAAGDDKPDPVASSGSNPAGPTAGPSAGGAESETPEPSNNNAVTARYSSDMSSVCDGSPILNAAPYTAGSPAKAYTFANSPDRPSYWSSKSISSAKPYYSKSADFESVAVVGCLKVVEGSEGTPKKCDYKNSDGKIVTVSYVSSRYALTFYAAKTGEKIGDGGTVNAPANRCPSFISYNKLTMKSYASPDSGTIEAALDKFLS</sequence>
<feature type="compositionally biased region" description="Polar residues" evidence="1">
    <location>
        <begin position="121"/>
        <end position="130"/>
    </location>
</feature>